<protein>
    <submittedName>
        <fullName evidence="2">Raptor_N domain-containing protein</fullName>
    </submittedName>
</protein>
<reference evidence="2" key="1">
    <citation type="submission" date="2016-11" db="UniProtKB">
        <authorList>
            <consortium name="WormBaseParasite"/>
        </authorList>
    </citation>
    <scope>IDENTIFICATION</scope>
</reference>
<evidence type="ECO:0000313" key="1">
    <source>
        <dbReference type="Proteomes" id="UP000095283"/>
    </source>
</evidence>
<proteinExistence type="predicted"/>
<dbReference type="Proteomes" id="UP000095283">
    <property type="component" value="Unplaced"/>
</dbReference>
<dbReference type="WBParaSite" id="Hba_06485">
    <property type="protein sequence ID" value="Hba_06485"/>
    <property type="gene ID" value="Hba_06485"/>
</dbReference>
<accession>A0A1I7WMW0</accession>
<evidence type="ECO:0000313" key="2">
    <source>
        <dbReference type="WBParaSite" id="Hba_06485"/>
    </source>
</evidence>
<organism evidence="1 2">
    <name type="scientific">Heterorhabditis bacteriophora</name>
    <name type="common">Entomopathogenic nematode worm</name>
    <dbReference type="NCBI Taxonomy" id="37862"/>
    <lineage>
        <taxon>Eukaryota</taxon>
        <taxon>Metazoa</taxon>
        <taxon>Ecdysozoa</taxon>
        <taxon>Nematoda</taxon>
        <taxon>Chromadorea</taxon>
        <taxon>Rhabditida</taxon>
        <taxon>Rhabditina</taxon>
        <taxon>Rhabditomorpha</taxon>
        <taxon>Strongyloidea</taxon>
        <taxon>Heterorhabditidae</taxon>
        <taxon>Heterorhabditis</taxon>
    </lineage>
</organism>
<keyword evidence="1" id="KW-1185">Reference proteome</keyword>
<name>A0A1I7WMW0_HETBA</name>
<dbReference type="AlphaFoldDB" id="A0A1I7WMW0"/>
<sequence length="64" mass="7286">MCLLPPVDVLQWQGVKPIIMGVCQDGPRSEFADFLNQGRRRKAHNDELDSNIVYSLFILPLESD</sequence>